<evidence type="ECO:0000313" key="10">
    <source>
        <dbReference type="Proteomes" id="UP000054498"/>
    </source>
</evidence>
<proteinExistence type="predicted"/>
<evidence type="ECO:0000259" key="8">
    <source>
        <dbReference type="PROSITE" id="PS50222"/>
    </source>
</evidence>
<dbReference type="Gene3D" id="1.10.238.10">
    <property type="entry name" value="EF-hand"/>
    <property type="match status" value="2"/>
</dbReference>
<name>A0A0D2LTB1_9CHLO</name>
<keyword evidence="2" id="KW-0808">Transferase</keyword>
<evidence type="ECO:0000259" key="7">
    <source>
        <dbReference type="PROSITE" id="PS50011"/>
    </source>
</evidence>
<dbReference type="Pfam" id="PF13405">
    <property type="entry name" value="EF-hand_6"/>
    <property type="match status" value="1"/>
</dbReference>
<dbReference type="InterPro" id="IPR011992">
    <property type="entry name" value="EF-hand-dom_pair"/>
</dbReference>
<feature type="domain" description="EF-hand" evidence="8">
    <location>
        <begin position="171"/>
        <end position="201"/>
    </location>
</feature>
<dbReference type="GeneID" id="25732620"/>
<gene>
    <name evidence="9" type="ORF">MNEG_15002</name>
</gene>
<dbReference type="Proteomes" id="UP000054498">
    <property type="component" value="Unassembled WGS sequence"/>
</dbReference>
<evidence type="ECO:0000256" key="1">
    <source>
        <dbReference type="ARBA" id="ARBA00022527"/>
    </source>
</evidence>
<keyword evidence="4" id="KW-0418">Kinase</keyword>
<sequence>MADPRDNAPIKLCDWGFASFIKPGQKLKGLAGTCYYVAPEVIMGTYDERADVWSCGVLLYVLLSGRPPFCAHKDEDVFRMVVEDGVPNMREQPWPSISAAAKDAVRQMMTWRAELRPSAKEMLQHEWIREGGVAGDNVIQQEVLHRMKSFAGMNKFKKHAAMVIASHLPSDQIRGLNELFDSMDTDGSGTITLDELRRACS</sequence>
<evidence type="ECO:0000256" key="6">
    <source>
        <dbReference type="ARBA" id="ARBA00022840"/>
    </source>
</evidence>
<dbReference type="GO" id="GO:0005524">
    <property type="term" value="F:ATP binding"/>
    <property type="evidence" value="ECO:0007669"/>
    <property type="project" value="UniProtKB-KW"/>
</dbReference>
<dbReference type="Gene3D" id="1.10.510.10">
    <property type="entry name" value="Transferase(Phosphotransferase) domain 1"/>
    <property type="match status" value="1"/>
</dbReference>
<accession>A0A0D2LTB1</accession>
<dbReference type="SUPFAM" id="SSF56112">
    <property type="entry name" value="Protein kinase-like (PK-like)"/>
    <property type="match status" value="1"/>
</dbReference>
<feature type="domain" description="Protein kinase" evidence="7">
    <location>
        <begin position="1"/>
        <end position="128"/>
    </location>
</feature>
<evidence type="ECO:0000256" key="5">
    <source>
        <dbReference type="ARBA" id="ARBA00022837"/>
    </source>
</evidence>
<dbReference type="GO" id="GO:0005509">
    <property type="term" value="F:calcium ion binding"/>
    <property type="evidence" value="ECO:0007669"/>
    <property type="project" value="InterPro"/>
</dbReference>
<keyword evidence="1" id="KW-0723">Serine/threonine-protein kinase</keyword>
<dbReference type="GO" id="GO:0004674">
    <property type="term" value="F:protein serine/threonine kinase activity"/>
    <property type="evidence" value="ECO:0007669"/>
    <property type="project" value="UniProtKB-KW"/>
</dbReference>
<keyword evidence="10" id="KW-1185">Reference proteome</keyword>
<dbReference type="PROSITE" id="PS50011">
    <property type="entry name" value="PROTEIN_KINASE_DOM"/>
    <property type="match status" value="1"/>
</dbReference>
<dbReference type="PROSITE" id="PS00018">
    <property type="entry name" value="EF_HAND_1"/>
    <property type="match status" value="1"/>
</dbReference>
<dbReference type="PROSITE" id="PS50222">
    <property type="entry name" value="EF_HAND_2"/>
    <property type="match status" value="1"/>
</dbReference>
<evidence type="ECO:0000256" key="2">
    <source>
        <dbReference type="ARBA" id="ARBA00022679"/>
    </source>
</evidence>
<reference evidence="9 10" key="1">
    <citation type="journal article" date="2013" name="BMC Genomics">
        <title>Reconstruction of the lipid metabolism for the microalga Monoraphidium neglectum from its genome sequence reveals characteristics suitable for biofuel production.</title>
        <authorList>
            <person name="Bogen C."/>
            <person name="Al-Dilaimi A."/>
            <person name="Albersmeier A."/>
            <person name="Wichmann J."/>
            <person name="Grundmann M."/>
            <person name="Rupp O."/>
            <person name="Lauersen K.J."/>
            <person name="Blifernez-Klassen O."/>
            <person name="Kalinowski J."/>
            <person name="Goesmann A."/>
            <person name="Mussgnug J.H."/>
            <person name="Kruse O."/>
        </authorList>
    </citation>
    <scope>NUCLEOTIDE SEQUENCE [LARGE SCALE GENOMIC DNA]</scope>
    <source>
        <strain evidence="9 10">SAG 48.87</strain>
    </source>
</reference>
<dbReference type="InterPro" id="IPR000719">
    <property type="entry name" value="Prot_kinase_dom"/>
</dbReference>
<keyword evidence="6" id="KW-0067">ATP-binding</keyword>
<evidence type="ECO:0000256" key="3">
    <source>
        <dbReference type="ARBA" id="ARBA00022741"/>
    </source>
</evidence>
<dbReference type="OrthoDB" id="9948461at2759"/>
<dbReference type="SUPFAM" id="SSF47473">
    <property type="entry name" value="EF-hand"/>
    <property type="match status" value="1"/>
</dbReference>
<dbReference type="Pfam" id="PF00069">
    <property type="entry name" value="Pkinase"/>
    <property type="match status" value="1"/>
</dbReference>
<dbReference type="SMART" id="SM00220">
    <property type="entry name" value="S_TKc"/>
    <property type="match status" value="1"/>
</dbReference>
<dbReference type="InterPro" id="IPR011009">
    <property type="entry name" value="Kinase-like_dom_sf"/>
</dbReference>
<dbReference type="InterPro" id="IPR018247">
    <property type="entry name" value="EF_Hand_1_Ca_BS"/>
</dbReference>
<evidence type="ECO:0000313" key="9">
    <source>
        <dbReference type="EMBL" id="KIY92961.1"/>
    </source>
</evidence>
<keyword evidence="3" id="KW-0547">Nucleotide-binding</keyword>
<dbReference type="InterPro" id="IPR002048">
    <property type="entry name" value="EF_hand_dom"/>
</dbReference>
<keyword evidence="5" id="KW-0106">Calcium</keyword>
<dbReference type="InterPro" id="IPR050205">
    <property type="entry name" value="CDPK_Ser/Thr_kinases"/>
</dbReference>
<dbReference type="PANTHER" id="PTHR24349">
    <property type="entry name" value="SERINE/THREONINE-PROTEIN KINASE"/>
    <property type="match status" value="1"/>
</dbReference>
<dbReference type="AlphaFoldDB" id="A0A0D2LTB1"/>
<protein>
    <submittedName>
        <fullName evidence="9">Uncharacterized protein</fullName>
    </submittedName>
</protein>
<dbReference type="KEGG" id="mng:MNEG_15002"/>
<dbReference type="RefSeq" id="XP_013891981.1">
    <property type="nucleotide sequence ID" value="XM_014036527.1"/>
</dbReference>
<organism evidence="9 10">
    <name type="scientific">Monoraphidium neglectum</name>
    <dbReference type="NCBI Taxonomy" id="145388"/>
    <lineage>
        <taxon>Eukaryota</taxon>
        <taxon>Viridiplantae</taxon>
        <taxon>Chlorophyta</taxon>
        <taxon>core chlorophytes</taxon>
        <taxon>Chlorophyceae</taxon>
        <taxon>CS clade</taxon>
        <taxon>Sphaeropleales</taxon>
        <taxon>Selenastraceae</taxon>
        <taxon>Monoraphidium</taxon>
    </lineage>
</organism>
<evidence type="ECO:0000256" key="4">
    <source>
        <dbReference type="ARBA" id="ARBA00022777"/>
    </source>
</evidence>
<dbReference type="EMBL" id="KK105164">
    <property type="protein sequence ID" value="KIY92961.1"/>
    <property type="molecule type" value="Genomic_DNA"/>
</dbReference>